<keyword evidence="1" id="KW-1133">Transmembrane helix</keyword>
<comment type="caution">
    <text evidence="2">The sequence shown here is derived from an EMBL/GenBank/DDBJ whole genome shotgun (WGS) entry which is preliminary data.</text>
</comment>
<evidence type="ECO:0000313" key="3">
    <source>
        <dbReference type="Proteomes" id="UP000176741"/>
    </source>
</evidence>
<dbReference type="AlphaFoldDB" id="A0A1F7XZN1"/>
<keyword evidence="1" id="KW-0812">Transmembrane</keyword>
<accession>A0A1F7XZN1</accession>
<name>A0A1F7XZN1_9BACT</name>
<protein>
    <submittedName>
        <fullName evidence="2">Uncharacterized protein</fullName>
    </submittedName>
</protein>
<sequence>MKYIVKTVFLLLSTLFIFYLLLPEPDFPKKLPDSFQSNEPADQETPLRRGYYTNFERPDVLDYYLRQYKNISFLNIKLPTYRLNYPPEEAQIIIRDQTRSTFLEEIVHPFRESIYVNGFKPKEDKDRILINDKRWLQKVTVRYVASGVFARFTVGLLSIALFIWIFKEYTRLIKDMYSQSKIIQKSHISSGIRD</sequence>
<gene>
    <name evidence="2" type="ORF">A2771_01530</name>
</gene>
<evidence type="ECO:0000256" key="1">
    <source>
        <dbReference type="SAM" id="Phobius"/>
    </source>
</evidence>
<dbReference type="EMBL" id="MGGD01000033">
    <property type="protein sequence ID" value="OGM20466.1"/>
    <property type="molecule type" value="Genomic_DNA"/>
</dbReference>
<dbReference type="Proteomes" id="UP000176741">
    <property type="component" value="Unassembled WGS sequence"/>
</dbReference>
<proteinExistence type="predicted"/>
<organism evidence="2 3">
    <name type="scientific">Candidatus Woesebacteria bacterium RIFCSPHIGHO2_01_FULL_38_26b</name>
    <dbReference type="NCBI Taxonomy" id="1802491"/>
    <lineage>
        <taxon>Bacteria</taxon>
        <taxon>Candidatus Woeseibacteriota</taxon>
    </lineage>
</organism>
<evidence type="ECO:0000313" key="2">
    <source>
        <dbReference type="EMBL" id="OGM20466.1"/>
    </source>
</evidence>
<feature type="transmembrane region" description="Helical" evidence="1">
    <location>
        <begin position="143"/>
        <end position="166"/>
    </location>
</feature>
<keyword evidence="1" id="KW-0472">Membrane</keyword>
<reference evidence="2 3" key="1">
    <citation type="journal article" date="2016" name="Nat. Commun.">
        <title>Thousands of microbial genomes shed light on interconnected biogeochemical processes in an aquifer system.</title>
        <authorList>
            <person name="Anantharaman K."/>
            <person name="Brown C.T."/>
            <person name="Hug L.A."/>
            <person name="Sharon I."/>
            <person name="Castelle C.J."/>
            <person name="Probst A.J."/>
            <person name="Thomas B.C."/>
            <person name="Singh A."/>
            <person name="Wilkins M.J."/>
            <person name="Karaoz U."/>
            <person name="Brodie E.L."/>
            <person name="Williams K.H."/>
            <person name="Hubbard S.S."/>
            <person name="Banfield J.F."/>
        </authorList>
    </citation>
    <scope>NUCLEOTIDE SEQUENCE [LARGE SCALE GENOMIC DNA]</scope>
</reference>